<feature type="compositionally biased region" description="Basic residues" evidence="1">
    <location>
        <begin position="36"/>
        <end position="53"/>
    </location>
</feature>
<organism evidence="2 3">
    <name type="scientific">Candidatus Sulfotelmatobacter kueseliae</name>
    <dbReference type="NCBI Taxonomy" id="2042962"/>
    <lineage>
        <taxon>Bacteria</taxon>
        <taxon>Pseudomonadati</taxon>
        <taxon>Acidobacteriota</taxon>
        <taxon>Terriglobia</taxon>
        <taxon>Terriglobales</taxon>
        <taxon>Candidatus Korobacteraceae</taxon>
        <taxon>Candidatus Sulfotelmatobacter</taxon>
    </lineage>
</organism>
<name>A0A2U3L067_9BACT</name>
<dbReference type="AlphaFoldDB" id="A0A2U3L067"/>
<sequence>MKTPEYIEGSKARENFERGMIALFKVPKTAIGKARKEGRKLTALRKKKANDKD</sequence>
<accession>A0A2U3L067</accession>
<proteinExistence type="predicted"/>
<protein>
    <submittedName>
        <fullName evidence="2">Uncharacterized protein</fullName>
    </submittedName>
</protein>
<evidence type="ECO:0000313" key="3">
    <source>
        <dbReference type="Proteomes" id="UP000238701"/>
    </source>
</evidence>
<reference evidence="3" key="1">
    <citation type="submission" date="2018-02" db="EMBL/GenBank/DDBJ databases">
        <authorList>
            <person name="Hausmann B."/>
        </authorList>
    </citation>
    <scope>NUCLEOTIDE SEQUENCE [LARGE SCALE GENOMIC DNA]</scope>
    <source>
        <strain evidence="3">Peat soil MAG SbA1</strain>
    </source>
</reference>
<evidence type="ECO:0000313" key="2">
    <source>
        <dbReference type="EMBL" id="SPF45311.1"/>
    </source>
</evidence>
<dbReference type="EMBL" id="OMOD01000153">
    <property type="protein sequence ID" value="SPF45311.1"/>
    <property type="molecule type" value="Genomic_DNA"/>
</dbReference>
<feature type="region of interest" description="Disordered" evidence="1">
    <location>
        <begin position="34"/>
        <end position="53"/>
    </location>
</feature>
<dbReference type="Proteomes" id="UP000238701">
    <property type="component" value="Unassembled WGS sequence"/>
</dbReference>
<evidence type="ECO:0000256" key="1">
    <source>
        <dbReference type="SAM" id="MobiDB-lite"/>
    </source>
</evidence>
<gene>
    <name evidence="2" type="ORF">SBA1_580008</name>
</gene>